<sequence>MRHIDIALFSASSPLLCGVYENNTLIEQVQSNELLLVALPRVFESLLPTPKQNPAYADSKINAIYYANGPGSFSALKLTHIFLHTLSNLYDIRLFATSSFYFTQSAYIRAFGTSCFYRNENGEISLVQNVNQDVSNQNAINQNTTDSGVMKNNASFFLPQRLDKSAFNLPTEPLYILPPL</sequence>
<dbReference type="STRING" id="76936.BN2458_PEG0009"/>
<gene>
    <name evidence="1" type="ORF">BN2458_PEG0009</name>
    <name evidence="2" type="ORF">LS75_004350</name>
</gene>
<dbReference type="Gene3D" id="3.30.420.40">
    <property type="match status" value="1"/>
</dbReference>
<name>A0A099UFM9_9HELI</name>
<dbReference type="Proteomes" id="UP000064525">
    <property type="component" value="Chromosome I"/>
</dbReference>
<dbReference type="RefSeq" id="WP_034342521.1">
    <property type="nucleotide sequence ID" value="NZ_CAMTKE010000002.1"/>
</dbReference>
<dbReference type="KEGG" id="hty:BN2458_PEG0009"/>
<dbReference type="SUPFAM" id="SSF53067">
    <property type="entry name" value="Actin-like ATPase domain"/>
    <property type="match status" value="1"/>
</dbReference>
<dbReference type="PATRIC" id="fig|76936.10.peg.8"/>
<evidence type="ECO:0000313" key="2">
    <source>
        <dbReference type="EMBL" id="TLD78981.1"/>
    </source>
</evidence>
<protein>
    <submittedName>
        <fullName evidence="1">TsaB protein, required for threonylcarbamoyladenosine (T(6)A) formation in tRNA</fullName>
    </submittedName>
</protein>
<keyword evidence="3" id="KW-1185">Reference proteome</keyword>
<dbReference type="InterPro" id="IPR043129">
    <property type="entry name" value="ATPase_NBD"/>
</dbReference>
<dbReference type="EMBL" id="JRPF02000003">
    <property type="protein sequence ID" value="TLD78981.1"/>
    <property type="molecule type" value="Genomic_DNA"/>
</dbReference>
<dbReference type="OrthoDB" id="5339448at2"/>
<dbReference type="EMBL" id="LN907858">
    <property type="protein sequence ID" value="CUU38896.1"/>
    <property type="molecule type" value="Genomic_DNA"/>
</dbReference>
<reference evidence="1" key="3">
    <citation type="submission" date="2015-11" db="EMBL/GenBank/DDBJ databases">
        <authorList>
            <person name="Zhang Y."/>
            <person name="Guo Z."/>
        </authorList>
    </citation>
    <scope>NUCLEOTIDE SEQUENCE</scope>
    <source>
        <strain evidence="1">1</strain>
    </source>
</reference>
<evidence type="ECO:0000313" key="4">
    <source>
        <dbReference type="Proteomes" id="UP000064525"/>
    </source>
</evidence>
<reference evidence="2 3" key="1">
    <citation type="journal article" date="2014" name="Genome Announc.">
        <title>Draft genome sequences of eight enterohepatic helicobacter species isolated from both laboratory and wild rodents.</title>
        <authorList>
            <person name="Sheh A."/>
            <person name="Shen Z."/>
            <person name="Fox J.G."/>
        </authorList>
    </citation>
    <scope>NUCLEOTIDE SEQUENCE [LARGE SCALE GENOMIC DNA]</scope>
    <source>
        <strain evidence="2 3">MIT 98-6810</strain>
    </source>
</reference>
<dbReference type="GeneID" id="78150398"/>
<dbReference type="AlphaFoldDB" id="A0A099UFM9"/>
<reference evidence="4" key="2">
    <citation type="submission" date="2015-11" db="EMBL/GenBank/DDBJ databases">
        <authorList>
            <person name="Anvar S.Y."/>
        </authorList>
    </citation>
    <scope>NUCLEOTIDE SEQUENCE [LARGE SCALE GENOMIC DNA]</scope>
</reference>
<organism evidence="1 4">
    <name type="scientific">Helicobacter typhlonius</name>
    <dbReference type="NCBI Taxonomy" id="76936"/>
    <lineage>
        <taxon>Bacteria</taxon>
        <taxon>Pseudomonadati</taxon>
        <taxon>Campylobacterota</taxon>
        <taxon>Epsilonproteobacteria</taxon>
        <taxon>Campylobacterales</taxon>
        <taxon>Helicobacteraceae</taxon>
        <taxon>Helicobacter</taxon>
    </lineage>
</organism>
<dbReference type="Proteomes" id="UP000029925">
    <property type="component" value="Unassembled WGS sequence"/>
</dbReference>
<evidence type="ECO:0000313" key="3">
    <source>
        <dbReference type="Proteomes" id="UP000029925"/>
    </source>
</evidence>
<evidence type="ECO:0000313" key="1">
    <source>
        <dbReference type="EMBL" id="CUU38896.1"/>
    </source>
</evidence>
<accession>A0A099UFM9</accession>
<proteinExistence type="predicted"/>